<reference evidence="5 6" key="2">
    <citation type="journal article" date="2017" name="Genome Biol. Evol.">
        <title>Trajectories and Drivers of Genome Evolution in Surface-Associated Marine Phaeobacter.</title>
        <authorList>
            <person name="Freese H.M."/>
            <person name="Sikorski J."/>
            <person name="Bunk B."/>
            <person name="Scheuner C."/>
            <person name="Meier-Kolthoff J.P."/>
            <person name="Sproer C."/>
            <person name="Gram L."/>
            <person name="Overmann J."/>
        </authorList>
    </citation>
    <scope>NUCLEOTIDE SEQUENCE [LARGE SCALE GENOMIC DNA]</scope>
    <source>
        <strain evidence="5 6">P36</strain>
    </source>
</reference>
<evidence type="ECO:0000256" key="2">
    <source>
        <dbReference type="ARBA" id="ARBA00023125"/>
    </source>
</evidence>
<dbReference type="PANTHER" id="PTHR44688:SF16">
    <property type="entry name" value="DNA-BINDING TRANSCRIPTIONAL ACTIVATOR DEVR_DOSR"/>
    <property type="match status" value="1"/>
</dbReference>
<dbReference type="Pfam" id="PF00196">
    <property type="entry name" value="GerE"/>
    <property type="match status" value="1"/>
</dbReference>
<dbReference type="PANTHER" id="PTHR44688">
    <property type="entry name" value="DNA-BINDING TRANSCRIPTIONAL ACTIVATOR DEVR_DOSR"/>
    <property type="match status" value="1"/>
</dbReference>
<keyword evidence="2" id="KW-0238">DNA-binding</keyword>
<evidence type="ECO:0000313" key="6">
    <source>
        <dbReference type="Proteomes" id="UP000218891"/>
    </source>
</evidence>
<keyword evidence="3" id="KW-0804">Transcription</keyword>
<evidence type="ECO:0000256" key="3">
    <source>
        <dbReference type="ARBA" id="ARBA00023163"/>
    </source>
</evidence>
<accession>A0ABN5DGQ0</accession>
<dbReference type="InterPro" id="IPR000792">
    <property type="entry name" value="Tscrpt_reg_LuxR_C"/>
</dbReference>
<name>A0ABN5DGQ0_9RHOB</name>
<evidence type="ECO:0000259" key="4">
    <source>
        <dbReference type="PROSITE" id="PS50043"/>
    </source>
</evidence>
<evidence type="ECO:0000313" key="5">
    <source>
        <dbReference type="EMBL" id="ATG36662.1"/>
    </source>
</evidence>
<dbReference type="CDD" id="cd06170">
    <property type="entry name" value="LuxR_C_like"/>
    <property type="match status" value="1"/>
</dbReference>
<reference evidence="5 6" key="1">
    <citation type="journal article" date="2017" name="Front. Microbiol.">
        <title>Phaeobacter piscinae sp. nov., a species of the Roseobacter group and potential aquaculture probiont.</title>
        <authorList>
            <person name="Sonnenschein E.C."/>
            <person name="Phippen C.B.W."/>
            <person name="Nielsen K.F."/>
            <person name="Mateiu R.V."/>
            <person name="Melchiorsen J."/>
            <person name="Gram L."/>
            <person name="Overmann J."/>
            <person name="Freese H.M."/>
        </authorList>
    </citation>
    <scope>NUCLEOTIDE SEQUENCE [LARGE SCALE GENOMIC DNA]</scope>
    <source>
        <strain evidence="5 6">P36</strain>
    </source>
</reference>
<organism evidence="5 6">
    <name type="scientific">Phaeobacter piscinae</name>
    <dbReference type="NCBI Taxonomy" id="1580596"/>
    <lineage>
        <taxon>Bacteria</taxon>
        <taxon>Pseudomonadati</taxon>
        <taxon>Pseudomonadota</taxon>
        <taxon>Alphaproteobacteria</taxon>
        <taxon>Rhodobacterales</taxon>
        <taxon>Roseobacteraceae</taxon>
        <taxon>Phaeobacter</taxon>
    </lineage>
</organism>
<dbReference type="SUPFAM" id="SSF46894">
    <property type="entry name" value="C-terminal effector domain of the bipartite response regulators"/>
    <property type="match status" value="1"/>
</dbReference>
<dbReference type="PRINTS" id="PR00038">
    <property type="entry name" value="HTHLUXR"/>
</dbReference>
<sequence length="92" mass="10297">MPLEDQLQTFCLIAHRKLDHCRRAGAGAEARRRLSPREHQVIEFIAAGQRPKAIAQALSLSEASIRLYTQNARMKLGVTTNAEAINLMQEDV</sequence>
<dbReference type="SMART" id="SM00421">
    <property type="entry name" value="HTH_LUXR"/>
    <property type="match status" value="1"/>
</dbReference>
<dbReference type="InterPro" id="IPR016032">
    <property type="entry name" value="Sig_transdc_resp-reg_C-effctor"/>
</dbReference>
<proteinExistence type="predicted"/>
<dbReference type="Gene3D" id="1.10.10.10">
    <property type="entry name" value="Winged helix-like DNA-binding domain superfamily/Winged helix DNA-binding domain"/>
    <property type="match status" value="1"/>
</dbReference>
<feature type="domain" description="HTH luxR-type" evidence="4">
    <location>
        <begin position="27"/>
        <end position="92"/>
    </location>
</feature>
<reference evidence="5 6" key="4">
    <citation type="journal article" date="2018" name="Environ. Microbiol. Rep.">
        <title>Phylogenetic distribution of roseobacticides in the Roseobacter group and their effect on microalgae.</title>
        <authorList>
            <person name="Sonnenschein E.C."/>
            <person name="Phippen C.B."/>
            <person name="Bentzon-Tilia M."/>
            <person name="Rasmussen S.A."/>
            <person name="Nielsen K.F."/>
            <person name="Gram L."/>
        </authorList>
    </citation>
    <scope>NUCLEOTIDE SEQUENCE [LARGE SCALE GENOMIC DNA]</scope>
    <source>
        <strain evidence="5 6">P36</strain>
    </source>
</reference>
<dbReference type="Proteomes" id="UP000218891">
    <property type="component" value="Chromosome"/>
</dbReference>
<protein>
    <submittedName>
        <fullName evidence="5">Transcriptional activator protein RaiR</fullName>
    </submittedName>
</protein>
<evidence type="ECO:0000256" key="1">
    <source>
        <dbReference type="ARBA" id="ARBA00023015"/>
    </source>
</evidence>
<dbReference type="EMBL" id="CP010643">
    <property type="protein sequence ID" value="ATG36662.1"/>
    <property type="molecule type" value="Genomic_DNA"/>
</dbReference>
<keyword evidence="1" id="KW-0805">Transcription regulation</keyword>
<dbReference type="PROSITE" id="PS50043">
    <property type="entry name" value="HTH_LUXR_2"/>
    <property type="match status" value="1"/>
</dbReference>
<dbReference type="InterPro" id="IPR036388">
    <property type="entry name" value="WH-like_DNA-bd_sf"/>
</dbReference>
<keyword evidence="6" id="KW-1185">Reference proteome</keyword>
<reference evidence="5 6" key="3">
    <citation type="journal article" date="2017" name="Int. J. Syst. Evol. Microbiol.">
        <title>Adaptation of Surface-Associated Bacteria to the Open Ocean: A Genomically Distinct Subpopulation of Phaeobacter gallaeciensis Colonizes Pacific Mesozooplankton.</title>
        <authorList>
            <person name="Freese H.M."/>
            <person name="Methner A."/>
            <person name="Overmann J."/>
        </authorList>
    </citation>
    <scope>NUCLEOTIDE SEQUENCE [LARGE SCALE GENOMIC DNA]</scope>
    <source>
        <strain evidence="5 6">P36</strain>
    </source>
</reference>
<gene>
    <name evidence="5" type="primary">raiR_2</name>
    <name evidence="5" type="ORF">PhaeoP36_02550</name>
</gene>